<sequence>MLPELLTQKSGTPLNVISIENVSHGDLFGKKMLQLLKLGIDGEHSQYGIVEPLENDNTSRALNSLSAEEKECYLKYIFDFYIYFFMEPDIAQKSLKIDLANHLVLNIEICVNGIVLSMAGQEESLANISIQAIPCLLERYILKYNCFFKNSDVYRVVIAFYIEKKHKEMDTLMSTNPHISEPAFLLAEYSKAEASDPLKFHSPTLNYMSESGFPIDIGCFFCGQIYNEFYFSLKDNIKTEEYLSRRNKISLRIRAPERLLNTYADNLSNYIKNVYPTGCILKLGEGERSCNYYDVQKEILFCGGSTAYAKHMSGISLKKFLAKELNGANANRMQTLMLTDHSALELLLETTLVAGELGIRFEKLFPGP</sequence>
<name>A0AAU7Q9H3_9GAMM</name>
<dbReference type="AlphaFoldDB" id="A0AAU7Q9H3"/>
<dbReference type="EMBL" id="CP157947">
    <property type="protein sequence ID" value="XBS69536.1"/>
    <property type="molecule type" value="Genomic_DNA"/>
</dbReference>
<proteinExistence type="predicted"/>
<evidence type="ECO:0000313" key="1">
    <source>
        <dbReference type="EMBL" id="XBS69536.1"/>
    </source>
</evidence>
<protein>
    <submittedName>
        <fullName evidence="1">Uncharacterized protein</fullName>
    </submittedName>
</protein>
<gene>
    <name evidence="1" type="ORF">ABK905_24740</name>
</gene>
<reference evidence="1" key="1">
    <citation type="submission" date="2024-06" db="EMBL/GenBank/DDBJ databases">
        <authorList>
            <person name="Coelho C."/>
            <person name="Bento M."/>
            <person name="Garcia E."/>
            <person name="Camelo A."/>
            <person name="Brandao I."/>
            <person name="Espirito Santo C."/>
            <person name="Trovao J."/>
            <person name="Verissimo A."/>
            <person name="Costa J."/>
            <person name="Tiago I."/>
        </authorList>
    </citation>
    <scope>NUCLEOTIDE SEQUENCE</scope>
    <source>
        <strain evidence="1">KWT182</strain>
    </source>
</reference>
<accession>A0AAU7Q9H3</accession>
<organism evidence="1">
    <name type="scientific">Acerihabitans sp. KWT182</name>
    <dbReference type="NCBI Taxonomy" id="3157919"/>
    <lineage>
        <taxon>Bacteria</taxon>
        <taxon>Pseudomonadati</taxon>
        <taxon>Pseudomonadota</taxon>
        <taxon>Gammaproteobacteria</taxon>
        <taxon>Enterobacterales</taxon>
        <taxon>Pectobacteriaceae</taxon>
        <taxon>Acerihabitans</taxon>
    </lineage>
</organism>